<evidence type="ECO:0000313" key="1">
    <source>
        <dbReference type="EMBL" id="WAC02622.1"/>
    </source>
</evidence>
<dbReference type="AlphaFoldDB" id="A0A9E8MY15"/>
<dbReference type="RefSeq" id="WP_267677219.1">
    <property type="nucleotide sequence ID" value="NZ_CP113088.1"/>
</dbReference>
<dbReference type="Proteomes" id="UP001164705">
    <property type="component" value="Chromosome"/>
</dbReference>
<sequence>MKISLKDSDLVPEILDVFQNEIGTLYFFKSLVVAEINEGIHLNYKTAKALLKAIKLFYKDCSSFGYISNRIHDYSISPIEFGKLLGHFPNLKLYGVVSYSDLNTMNANLEKRFCKVQYENFTDVYSAKTWMTHTLFKKQNSA</sequence>
<dbReference type="EMBL" id="CP113088">
    <property type="protein sequence ID" value="WAC02622.1"/>
    <property type="molecule type" value="Genomic_DNA"/>
</dbReference>
<organism evidence="1 2">
    <name type="scientific">Lacinutrix neustonica</name>
    <dbReference type="NCBI Taxonomy" id="2980107"/>
    <lineage>
        <taxon>Bacteria</taxon>
        <taxon>Pseudomonadati</taxon>
        <taxon>Bacteroidota</taxon>
        <taxon>Flavobacteriia</taxon>
        <taxon>Flavobacteriales</taxon>
        <taxon>Flavobacteriaceae</taxon>
        <taxon>Lacinutrix</taxon>
    </lineage>
</organism>
<evidence type="ECO:0000313" key="2">
    <source>
        <dbReference type="Proteomes" id="UP001164705"/>
    </source>
</evidence>
<accession>A0A9E8MY15</accession>
<dbReference type="KEGG" id="lnu:N7U66_02725"/>
<gene>
    <name evidence="1" type="ORF">N7U66_02725</name>
</gene>
<name>A0A9E8MY15_9FLAO</name>
<keyword evidence="2" id="KW-1185">Reference proteome</keyword>
<protein>
    <recommendedName>
        <fullName evidence="3">STAS/SEC14 domain-containing protein</fullName>
    </recommendedName>
</protein>
<reference evidence="1" key="1">
    <citation type="submission" date="2022-11" db="EMBL/GenBank/DDBJ databases">
        <title>Lacinutrix neustonica HL-RS19T sp. nov., isolated from the surface microlayer sample of brackish Lake Shihwa.</title>
        <authorList>
            <person name="Choi J.Y."/>
            <person name="Hwang C.Y."/>
        </authorList>
    </citation>
    <scope>NUCLEOTIDE SEQUENCE</scope>
    <source>
        <strain evidence="1">HL-RS19</strain>
    </source>
</reference>
<evidence type="ECO:0008006" key="3">
    <source>
        <dbReference type="Google" id="ProtNLM"/>
    </source>
</evidence>
<proteinExistence type="predicted"/>